<dbReference type="PANTHER" id="PTHR40448">
    <property type="entry name" value="TWO-COMPONENT SENSOR HISTIDINE KINASE"/>
    <property type="match status" value="1"/>
</dbReference>
<feature type="transmembrane region" description="Helical" evidence="1">
    <location>
        <begin position="41"/>
        <end position="61"/>
    </location>
</feature>
<feature type="domain" description="Sensor histidine kinase NatK-like C-terminal" evidence="2">
    <location>
        <begin position="336"/>
        <end position="437"/>
    </location>
</feature>
<keyword evidence="1" id="KW-0812">Transmembrane</keyword>
<dbReference type="InterPro" id="IPR032834">
    <property type="entry name" value="NatK-like_C"/>
</dbReference>
<organism evidence="3 4">
    <name type="scientific">Microbacterium sediminis</name>
    <dbReference type="NCBI Taxonomy" id="904291"/>
    <lineage>
        <taxon>Bacteria</taxon>
        <taxon>Bacillati</taxon>
        <taxon>Actinomycetota</taxon>
        <taxon>Actinomycetes</taxon>
        <taxon>Micrococcales</taxon>
        <taxon>Microbacteriaceae</taxon>
        <taxon>Microbacterium</taxon>
    </lineage>
</organism>
<evidence type="ECO:0000313" key="4">
    <source>
        <dbReference type="Proteomes" id="UP000093355"/>
    </source>
</evidence>
<keyword evidence="4" id="KW-1185">Reference proteome</keyword>
<dbReference type="AlphaFoldDB" id="A0A1B9N944"/>
<name>A0A1B9N944_9MICO</name>
<dbReference type="EMBL" id="LXMD01000027">
    <property type="protein sequence ID" value="OCG73119.1"/>
    <property type="molecule type" value="Genomic_DNA"/>
</dbReference>
<dbReference type="STRING" id="904291.A7J15_09240"/>
<feature type="transmembrane region" description="Helical" evidence="1">
    <location>
        <begin position="67"/>
        <end position="85"/>
    </location>
</feature>
<keyword evidence="1" id="KW-0472">Membrane</keyword>
<feature type="transmembrane region" description="Helical" evidence="1">
    <location>
        <begin position="167"/>
        <end position="188"/>
    </location>
</feature>
<evidence type="ECO:0000313" key="3">
    <source>
        <dbReference type="EMBL" id="OCG73119.1"/>
    </source>
</evidence>
<reference evidence="3 4" key="1">
    <citation type="submission" date="2016-05" db="EMBL/GenBank/DDBJ databases">
        <authorList>
            <person name="Lavstsen T."/>
            <person name="Jespersen J.S."/>
        </authorList>
    </citation>
    <scope>NUCLEOTIDE SEQUENCE [LARGE SCALE GENOMIC DNA]</scope>
    <source>
        <strain evidence="3 4">YLB-01</strain>
    </source>
</reference>
<dbReference type="GO" id="GO:0042802">
    <property type="term" value="F:identical protein binding"/>
    <property type="evidence" value="ECO:0007669"/>
    <property type="project" value="TreeGrafter"/>
</dbReference>
<proteinExistence type="predicted"/>
<dbReference type="Gene3D" id="3.30.565.10">
    <property type="entry name" value="Histidine kinase-like ATPase, C-terminal domain"/>
    <property type="match status" value="1"/>
</dbReference>
<evidence type="ECO:0000259" key="2">
    <source>
        <dbReference type="Pfam" id="PF14501"/>
    </source>
</evidence>
<evidence type="ECO:0000256" key="1">
    <source>
        <dbReference type="SAM" id="Phobius"/>
    </source>
</evidence>
<dbReference type="Proteomes" id="UP000093355">
    <property type="component" value="Unassembled WGS sequence"/>
</dbReference>
<protein>
    <recommendedName>
        <fullName evidence="2">Sensor histidine kinase NatK-like C-terminal domain-containing protein</fullName>
    </recommendedName>
</protein>
<gene>
    <name evidence="3" type="ORF">A7J15_09240</name>
</gene>
<keyword evidence="1" id="KW-1133">Transmembrane helix</keyword>
<dbReference type="Pfam" id="PF14501">
    <property type="entry name" value="HATPase_c_5"/>
    <property type="match status" value="1"/>
</dbReference>
<dbReference type="PANTHER" id="PTHR40448:SF1">
    <property type="entry name" value="TWO-COMPONENT SENSOR HISTIDINE KINASE"/>
    <property type="match status" value="1"/>
</dbReference>
<feature type="transmembrane region" description="Helical" evidence="1">
    <location>
        <begin position="127"/>
        <end position="146"/>
    </location>
</feature>
<dbReference type="InterPro" id="IPR036890">
    <property type="entry name" value="HATPase_C_sf"/>
</dbReference>
<sequence>MRRGRVVIGDVLPDIPRLCTGIAEWGACVVYLAILRRRVRLLPLIGLLVAGLAALVATQLLAGALPLPLWTAGMLAAVAVMFLFLRSAVAGGWATTAYLPARAFVLAELVASPHWQLHTYFFRSAELTPPAVALLVVTYGLCFALAGAAEARHMPREDALEVGWREVISAGAIAAATFALSNLSFLTANTPFSGRLGPEIFYIRTLVDLCGYIALYAQQEWRTELRMRARNEAMQSLLRSQHAQYRATKRAIDETARKHHDMKHAIQAIRAETDPGTRSRLVDELERSIADDGAVFHTGNAVLDAVLHAKASAAREHGVEITCVADGSLLDGLDDLDVVAVMGNALDNAIENTRRIDPDSRAVRVALFAQDDFVMLRVENTFDGIIHRADGRIVSRKADPAGHGYGLRSIQQTIERYSGTVSIATDDRWFSLRILLPRVPA</sequence>
<dbReference type="CDD" id="cd16935">
    <property type="entry name" value="HATPase_AgrC-ComD-like"/>
    <property type="match status" value="1"/>
</dbReference>
<accession>A0A1B9N944</accession>
<dbReference type="SUPFAM" id="SSF55874">
    <property type="entry name" value="ATPase domain of HSP90 chaperone/DNA topoisomerase II/histidine kinase"/>
    <property type="match status" value="1"/>
</dbReference>
<comment type="caution">
    <text evidence="3">The sequence shown here is derived from an EMBL/GenBank/DDBJ whole genome shotgun (WGS) entry which is preliminary data.</text>
</comment>